<dbReference type="Proteomes" id="UP000824073">
    <property type="component" value="Unassembled WGS sequence"/>
</dbReference>
<feature type="transmembrane region" description="Helical" evidence="1">
    <location>
        <begin position="397"/>
        <end position="424"/>
    </location>
</feature>
<organism evidence="2 3">
    <name type="scientific">Candidatus Ventrousia excrementavium</name>
    <dbReference type="NCBI Taxonomy" id="2840961"/>
    <lineage>
        <taxon>Bacteria</taxon>
        <taxon>Bacillati</taxon>
        <taxon>Bacillota</taxon>
        <taxon>Clostridia</taxon>
        <taxon>Eubacteriales</taxon>
        <taxon>Clostridiaceae</taxon>
        <taxon>Clostridiaceae incertae sedis</taxon>
        <taxon>Candidatus Ventrousia</taxon>
    </lineage>
</organism>
<evidence type="ECO:0000313" key="3">
    <source>
        <dbReference type="Proteomes" id="UP000824073"/>
    </source>
</evidence>
<feature type="transmembrane region" description="Helical" evidence="1">
    <location>
        <begin position="34"/>
        <end position="63"/>
    </location>
</feature>
<feature type="transmembrane region" description="Helical" evidence="1">
    <location>
        <begin position="503"/>
        <end position="523"/>
    </location>
</feature>
<feature type="transmembrane region" description="Helical" evidence="1">
    <location>
        <begin position="353"/>
        <end position="376"/>
    </location>
</feature>
<keyword evidence="1" id="KW-1133">Transmembrane helix</keyword>
<feature type="transmembrane region" description="Helical" evidence="1">
    <location>
        <begin position="122"/>
        <end position="143"/>
    </location>
</feature>
<dbReference type="EMBL" id="DVMR01000033">
    <property type="protein sequence ID" value="HIU43338.1"/>
    <property type="molecule type" value="Genomic_DNA"/>
</dbReference>
<keyword evidence="1" id="KW-0472">Membrane</keyword>
<name>A0A9D1IU14_9CLOT</name>
<reference evidence="2" key="1">
    <citation type="submission" date="2020-10" db="EMBL/GenBank/DDBJ databases">
        <authorList>
            <person name="Gilroy R."/>
        </authorList>
    </citation>
    <scope>NUCLEOTIDE SEQUENCE</scope>
    <source>
        <strain evidence="2">CHK191-8634</strain>
    </source>
</reference>
<reference evidence="2" key="2">
    <citation type="journal article" date="2021" name="PeerJ">
        <title>Extensive microbial diversity within the chicken gut microbiome revealed by metagenomics and culture.</title>
        <authorList>
            <person name="Gilroy R."/>
            <person name="Ravi A."/>
            <person name="Getino M."/>
            <person name="Pursley I."/>
            <person name="Horton D.L."/>
            <person name="Alikhan N.F."/>
            <person name="Baker D."/>
            <person name="Gharbi K."/>
            <person name="Hall N."/>
            <person name="Watson M."/>
            <person name="Adriaenssens E.M."/>
            <person name="Foster-Nyarko E."/>
            <person name="Jarju S."/>
            <person name="Secka A."/>
            <person name="Antonio M."/>
            <person name="Oren A."/>
            <person name="Chaudhuri R.R."/>
            <person name="La Ragione R."/>
            <person name="Hildebrand F."/>
            <person name="Pallen M.J."/>
        </authorList>
    </citation>
    <scope>NUCLEOTIDE SEQUENCE</scope>
    <source>
        <strain evidence="2">CHK191-8634</strain>
    </source>
</reference>
<keyword evidence="1" id="KW-0812">Transmembrane</keyword>
<feature type="transmembrane region" description="Helical" evidence="1">
    <location>
        <begin position="69"/>
        <end position="91"/>
    </location>
</feature>
<accession>A0A9D1IU14</accession>
<gene>
    <name evidence="2" type="ORF">IAB67_03465</name>
</gene>
<dbReference type="AlphaFoldDB" id="A0A9D1IU14"/>
<sequence>MLRTLIRVRLASIKTAFLRQGSGLGRRGGRGTRILIGIAFAYLGLCLLALIGMLCYAMAAPLAGAGLGWLYHAVAGLIAVSLCFMGSVFLAQSQIFDARDNELLLSMPVPPRLIVASRLLSFLLLNYLYTAIVMAPAAAVYAVQLSPGPMFYVSYVLGFLLLPMLSTAITCIIGWLITLLISRLRHKNLVTGLAMIVFFFVFMALYMNLQSYAMALIQNGQEIAAVIQRVLPPFYSFGMAAEGSVLHLVLTAVWCLVPLTLVYLLLARSFQKLATTNRGAAKVKYVAREMHVASPRAALLRKELGRIFGFPLYLFNCGIGGPLAVILGVVVLVQGPGILNTLSAAYGLTDMGFLVPFVLIVLCFCAICTCTSAPSISLEGPYLWIVRANPVRESDLFFAKVMANVLIGGVPLAVASVLFVIALPMSAANAALVIILPLLAQTFMAFLGLCLNLLMPRLDWVSQAAVVKQSGSVMAAVFGGMGMIAFPALLYGFWLSSVMSFEIFGLLVCIVLAFGCLLMHRYLGRGGLRRFRAL</sequence>
<feature type="transmembrane region" description="Helical" evidence="1">
    <location>
        <begin position="475"/>
        <end position="497"/>
    </location>
</feature>
<comment type="caution">
    <text evidence="2">The sequence shown here is derived from an EMBL/GenBank/DDBJ whole genome shotgun (WGS) entry which is preliminary data.</text>
</comment>
<feature type="transmembrane region" description="Helical" evidence="1">
    <location>
        <begin position="430"/>
        <end position="454"/>
    </location>
</feature>
<feature type="transmembrane region" description="Helical" evidence="1">
    <location>
        <begin position="155"/>
        <end position="177"/>
    </location>
</feature>
<evidence type="ECO:0000256" key="1">
    <source>
        <dbReference type="SAM" id="Phobius"/>
    </source>
</evidence>
<feature type="transmembrane region" description="Helical" evidence="1">
    <location>
        <begin position="189"/>
        <end position="209"/>
    </location>
</feature>
<feature type="transmembrane region" description="Helical" evidence="1">
    <location>
        <begin position="310"/>
        <end position="333"/>
    </location>
</feature>
<proteinExistence type="predicted"/>
<feature type="transmembrane region" description="Helical" evidence="1">
    <location>
        <begin position="245"/>
        <end position="266"/>
    </location>
</feature>
<evidence type="ECO:0000313" key="2">
    <source>
        <dbReference type="EMBL" id="HIU43338.1"/>
    </source>
</evidence>
<protein>
    <submittedName>
        <fullName evidence="2">Uncharacterized protein</fullName>
    </submittedName>
</protein>